<feature type="transmembrane region" description="Helical" evidence="5">
    <location>
        <begin position="190"/>
        <end position="207"/>
    </location>
</feature>
<keyword evidence="8" id="KW-1185">Reference proteome</keyword>
<reference evidence="7 8" key="1">
    <citation type="submission" date="2023-04" db="EMBL/GenBank/DDBJ databases">
        <title>Genome Encyclopedia of Bacteria and Archaea VI: Functional Genomics of Type Strains.</title>
        <authorList>
            <person name="Whitman W."/>
        </authorList>
    </citation>
    <scope>NUCLEOTIDE SEQUENCE [LARGE SCALE GENOMIC DNA]</scope>
    <source>
        <strain evidence="7 8">SG_E_30_P1</strain>
    </source>
</reference>
<keyword evidence="3 5" id="KW-1133">Transmembrane helix</keyword>
<evidence type="ECO:0000256" key="2">
    <source>
        <dbReference type="ARBA" id="ARBA00022692"/>
    </source>
</evidence>
<feature type="transmembrane region" description="Helical" evidence="5">
    <location>
        <begin position="33"/>
        <end position="53"/>
    </location>
</feature>
<feature type="domain" description="O-antigen ligase-related" evidence="6">
    <location>
        <begin position="218"/>
        <end position="365"/>
    </location>
</feature>
<evidence type="ECO:0000256" key="5">
    <source>
        <dbReference type="SAM" id="Phobius"/>
    </source>
</evidence>
<name>A0ABT6KNX5_9MICO</name>
<evidence type="ECO:0000313" key="8">
    <source>
        <dbReference type="Proteomes" id="UP001160142"/>
    </source>
</evidence>
<feature type="transmembrane region" description="Helical" evidence="5">
    <location>
        <begin position="214"/>
        <end position="229"/>
    </location>
</feature>
<proteinExistence type="predicted"/>
<evidence type="ECO:0000256" key="3">
    <source>
        <dbReference type="ARBA" id="ARBA00022989"/>
    </source>
</evidence>
<evidence type="ECO:0000313" key="7">
    <source>
        <dbReference type="EMBL" id="MDH6181696.1"/>
    </source>
</evidence>
<sequence length="448" mass="49799">MRFLSDPRWRSGFLVLVLLLAMAPDAWRLSVGWWVFGVVSVLVFLACIVILIAQRGRWRISELPYPLLAFLVLATLSILWSHYPSATALGLLTTWMLVVAGVTLAVTYSWPELLRGLSRVLRFVLATSLLFELFVSLVIRAPLLPLTQQVNANPEDYDGRIPPLLYWSRNELFEVFDDGRIQGIVGNSNHLGFLALLALLVFAIELADRRRRRAASIAWIALAVVMLALSRSATVTVALVGTLAIIGVVLLLRRRDSPRARTITYASLAAAGALVTTAVIAFPAAIIRALGRDTDLTGRLDIWDSVIALAQQRPAFGWGWVSYWVPWADPFHDLAFSNKVRMLQAHNAWLDVWFQLGIVGLIVFAALVISTLARTWAFAVDRQQVVPGQPLKHTALTLLPFAIMVALIIQSVAESRLLVEFGIMFLTLIAVSTKRNEPLIEQPRDARE</sequence>
<dbReference type="InterPro" id="IPR007016">
    <property type="entry name" value="O-antigen_ligase-rel_domated"/>
</dbReference>
<feature type="transmembrane region" description="Helical" evidence="5">
    <location>
        <begin position="120"/>
        <end position="139"/>
    </location>
</feature>
<keyword evidence="4 5" id="KW-0472">Membrane</keyword>
<protein>
    <submittedName>
        <fullName evidence="7">Exopolysaccharide production protein ExoQ</fullName>
    </submittedName>
</protein>
<dbReference type="InterPro" id="IPR051533">
    <property type="entry name" value="WaaL-like"/>
</dbReference>
<evidence type="ECO:0000256" key="1">
    <source>
        <dbReference type="ARBA" id="ARBA00004141"/>
    </source>
</evidence>
<feature type="transmembrane region" description="Helical" evidence="5">
    <location>
        <begin position="394"/>
        <end position="411"/>
    </location>
</feature>
<comment type="subcellular location">
    <subcellularLocation>
        <location evidence="1">Membrane</location>
        <topology evidence="1">Multi-pass membrane protein</topology>
    </subcellularLocation>
</comment>
<evidence type="ECO:0000256" key="4">
    <source>
        <dbReference type="ARBA" id="ARBA00023136"/>
    </source>
</evidence>
<gene>
    <name evidence="7" type="ORF">M2152_001878</name>
</gene>
<accession>A0ABT6KNX5</accession>
<dbReference type="PANTHER" id="PTHR37422:SF17">
    <property type="entry name" value="O-ANTIGEN LIGASE"/>
    <property type="match status" value="1"/>
</dbReference>
<feature type="transmembrane region" description="Helical" evidence="5">
    <location>
        <begin position="264"/>
        <end position="287"/>
    </location>
</feature>
<dbReference type="RefSeq" id="WP_322134003.1">
    <property type="nucleotide sequence ID" value="NZ_CP085036.1"/>
</dbReference>
<feature type="transmembrane region" description="Helical" evidence="5">
    <location>
        <begin position="235"/>
        <end position="252"/>
    </location>
</feature>
<dbReference type="PANTHER" id="PTHR37422">
    <property type="entry name" value="TEICHURONIC ACID BIOSYNTHESIS PROTEIN TUAE"/>
    <property type="match status" value="1"/>
</dbReference>
<feature type="transmembrane region" description="Helical" evidence="5">
    <location>
        <begin position="65"/>
        <end position="83"/>
    </location>
</feature>
<feature type="transmembrane region" description="Helical" evidence="5">
    <location>
        <begin position="89"/>
        <end position="108"/>
    </location>
</feature>
<keyword evidence="2 5" id="KW-0812">Transmembrane</keyword>
<dbReference type="Proteomes" id="UP001160142">
    <property type="component" value="Unassembled WGS sequence"/>
</dbReference>
<comment type="caution">
    <text evidence="7">The sequence shown here is derived from an EMBL/GenBank/DDBJ whole genome shotgun (WGS) entry which is preliminary data.</text>
</comment>
<dbReference type="Pfam" id="PF04932">
    <property type="entry name" value="Wzy_C"/>
    <property type="match status" value="1"/>
</dbReference>
<feature type="transmembrane region" description="Helical" evidence="5">
    <location>
        <begin position="12"/>
        <end position="27"/>
    </location>
</feature>
<organism evidence="7 8">
    <name type="scientific">Antiquaquibacter oligotrophicus</name>
    <dbReference type="NCBI Taxonomy" id="2880260"/>
    <lineage>
        <taxon>Bacteria</taxon>
        <taxon>Bacillati</taxon>
        <taxon>Actinomycetota</taxon>
        <taxon>Actinomycetes</taxon>
        <taxon>Micrococcales</taxon>
        <taxon>Microbacteriaceae</taxon>
        <taxon>Antiquaquibacter</taxon>
    </lineage>
</organism>
<dbReference type="EMBL" id="JARXVQ010000001">
    <property type="protein sequence ID" value="MDH6181696.1"/>
    <property type="molecule type" value="Genomic_DNA"/>
</dbReference>
<evidence type="ECO:0000259" key="6">
    <source>
        <dbReference type="Pfam" id="PF04932"/>
    </source>
</evidence>
<feature type="transmembrane region" description="Helical" evidence="5">
    <location>
        <begin position="352"/>
        <end position="373"/>
    </location>
</feature>